<name>A0A7X5ULF6_9PSEU</name>
<comment type="caution">
    <text evidence="1">The sequence shown here is derived from an EMBL/GenBank/DDBJ whole genome shotgun (WGS) entry which is preliminary data.</text>
</comment>
<protein>
    <submittedName>
        <fullName evidence="1">Uncharacterized protein</fullName>
    </submittedName>
</protein>
<dbReference type="EMBL" id="JAAOYM010000001">
    <property type="protein sequence ID" value="NIJ09838.1"/>
    <property type="molecule type" value="Genomic_DNA"/>
</dbReference>
<sequence length="38" mass="3873">MAVTALSTPGPPGSRGIVEVAAQHMMLRPLGKTQLQGA</sequence>
<organism evidence="1 2">
    <name type="scientific">Saccharomonospora amisosensis</name>
    <dbReference type="NCBI Taxonomy" id="1128677"/>
    <lineage>
        <taxon>Bacteria</taxon>
        <taxon>Bacillati</taxon>
        <taxon>Actinomycetota</taxon>
        <taxon>Actinomycetes</taxon>
        <taxon>Pseudonocardiales</taxon>
        <taxon>Pseudonocardiaceae</taxon>
        <taxon>Saccharomonospora</taxon>
    </lineage>
</organism>
<evidence type="ECO:0000313" key="2">
    <source>
        <dbReference type="Proteomes" id="UP000545493"/>
    </source>
</evidence>
<proteinExistence type="predicted"/>
<accession>A0A7X5ULF6</accession>
<reference evidence="1 2" key="1">
    <citation type="submission" date="2020-03" db="EMBL/GenBank/DDBJ databases">
        <title>Sequencing the genomes of 1000 actinobacteria strains.</title>
        <authorList>
            <person name="Klenk H.-P."/>
        </authorList>
    </citation>
    <scope>NUCLEOTIDE SEQUENCE [LARGE SCALE GENOMIC DNA]</scope>
    <source>
        <strain evidence="1 2">DSM 45685</strain>
    </source>
</reference>
<gene>
    <name evidence="1" type="ORF">FHU38_000182</name>
</gene>
<dbReference type="AlphaFoldDB" id="A0A7X5ULF6"/>
<evidence type="ECO:0000313" key="1">
    <source>
        <dbReference type="EMBL" id="NIJ09838.1"/>
    </source>
</evidence>
<dbReference type="Proteomes" id="UP000545493">
    <property type="component" value="Unassembled WGS sequence"/>
</dbReference>
<keyword evidence="2" id="KW-1185">Reference proteome</keyword>